<comment type="caution">
    <text evidence="5">The sequence shown here is derived from an EMBL/GenBank/DDBJ whole genome shotgun (WGS) entry which is preliminary data.</text>
</comment>
<gene>
    <name evidence="5" type="ORF">EV186_103480</name>
</gene>
<organism evidence="5 6">
    <name type="scientific">Labedaea rhizosphaerae</name>
    <dbReference type="NCBI Taxonomy" id="598644"/>
    <lineage>
        <taxon>Bacteria</taxon>
        <taxon>Bacillati</taxon>
        <taxon>Actinomycetota</taxon>
        <taxon>Actinomycetes</taxon>
        <taxon>Pseudonocardiales</taxon>
        <taxon>Pseudonocardiaceae</taxon>
        <taxon>Labedaea</taxon>
    </lineage>
</organism>
<dbReference type="InterPro" id="IPR003593">
    <property type="entry name" value="AAA+_ATPase"/>
</dbReference>
<dbReference type="GO" id="GO:0022857">
    <property type="term" value="F:transmembrane transporter activity"/>
    <property type="evidence" value="ECO:0007669"/>
    <property type="project" value="UniProtKB-ARBA"/>
</dbReference>
<evidence type="ECO:0000313" key="6">
    <source>
        <dbReference type="Proteomes" id="UP000295444"/>
    </source>
</evidence>
<sequence>MTPVLELTEVSKTYPGGVRALRGVSLAIAPGELVGIVGPSGSGKSTLLHLMGTLDRPTFGTVCVHGHDVSQLSDRRLSALRSRWIGFVFQQFFLSDGVTAVDNVASGLAYAGVGRRKRKARALAALERVGLEHRAEHLPGEMSGGERQRVAIARAVVAGPPIVLADEPTGNLDSRTGNEILRVLRELNDAGTTIVIITHERAIADQLGRQVEVLDGELRADTGALVCP</sequence>
<dbReference type="InterPro" id="IPR027417">
    <property type="entry name" value="P-loop_NTPase"/>
</dbReference>
<feature type="domain" description="ABC transporter" evidence="4">
    <location>
        <begin position="5"/>
        <end position="226"/>
    </location>
</feature>
<dbReference type="FunFam" id="3.40.50.300:FF:000032">
    <property type="entry name" value="Export ABC transporter ATP-binding protein"/>
    <property type="match status" value="1"/>
</dbReference>
<dbReference type="SUPFAM" id="SSF52540">
    <property type="entry name" value="P-loop containing nucleoside triphosphate hydrolases"/>
    <property type="match status" value="1"/>
</dbReference>
<reference evidence="5 6" key="1">
    <citation type="submission" date="2019-03" db="EMBL/GenBank/DDBJ databases">
        <title>Genomic Encyclopedia of Type Strains, Phase IV (KMG-IV): sequencing the most valuable type-strain genomes for metagenomic binning, comparative biology and taxonomic classification.</title>
        <authorList>
            <person name="Goeker M."/>
        </authorList>
    </citation>
    <scope>NUCLEOTIDE SEQUENCE [LARGE SCALE GENOMIC DNA]</scope>
    <source>
        <strain evidence="5 6">DSM 45361</strain>
    </source>
</reference>
<dbReference type="Pfam" id="PF00005">
    <property type="entry name" value="ABC_tran"/>
    <property type="match status" value="1"/>
</dbReference>
<keyword evidence="3 5" id="KW-0067">ATP-binding</keyword>
<keyword evidence="2" id="KW-0547">Nucleotide-binding</keyword>
<dbReference type="InterPro" id="IPR015854">
    <property type="entry name" value="ABC_transpr_LolD-like"/>
</dbReference>
<dbReference type="InterPro" id="IPR003439">
    <property type="entry name" value="ABC_transporter-like_ATP-bd"/>
</dbReference>
<dbReference type="PANTHER" id="PTHR24220:SF86">
    <property type="entry name" value="ABC TRANSPORTER ABCH.1"/>
    <property type="match status" value="1"/>
</dbReference>
<dbReference type="InterPro" id="IPR017911">
    <property type="entry name" value="MacB-like_ATP-bd"/>
</dbReference>
<dbReference type="EMBL" id="SNXZ01000003">
    <property type="protein sequence ID" value="TDP97516.1"/>
    <property type="molecule type" value="Genomic_DNA"/>
</dbReference>
<dbReference type="OrthoDB" id="9802264at2"/>
<accession>A0A4R6SEN6</accession>
<dbReference type="Proteomes" id="UP000295444">
    <property type="component" value="Unassembled WGS sequence"/>
</dbReference>
<dbReference type="Gene3D" id="3.40.50.300">
    <property type="entry name" value="P-loop containing nucleotide triphosphate hydrolases"/>
    <property type="match status" value="1"/>
</dbReference>
<evidence type="ECO:0000256" key="1">
    <source>
        <dbReference type="ARBA" id="ARBA00022448"/>
    </source>
</evidence>
<dbReference type="PANTHER" id="PTHR24220">
    <property type="entry name" value="IMPORT ATP-BINDING PROTEIN"/>
    <property type="match status" value="1"/>
</dbReference>
<dbReference type="PROSITE" id="PS00211">
    <property type="entry name" value="ABC_TRANSPORTER_1"/>
    <property type="match status" value="1"/>
</dbReference>
<evidence type="ECO:0000259" key="4">
    <source>
        <dbReference type="PROSITE" id="PS50893"/>
    </source>
</evidence>
<dbReference type="CDD" id="cd03255">
    <property type="entry name" value="ABC_MJ0796_LolCDE_FtsE"/>
    <property type="match status" value="1"/>
</dbReference>
<keyword evidence="1" id="KW-0813">Transport</keyword>
<evidence type="ECO:0000256" key="3">
    <source>
        <dbReference type="ARBA" id="ARBA00022840"/>
    </source>
</evidence>
<dbReference type="PROSITE" id="PS50893">
    <property type="entry name" value="ABC_TRANSPORTER_2"/>
    <property type="match status" value="1"/>
</dbReference>
<dbReference type="InterPro" id="IPR017871">
    <property type="entry name" value="ABC_transporter-like_CS"/>
</dbReference>
<dbReference type="SMART" id="SM00382">
    <property type="entry name" value="AAA"/>
    <property type="match status" value="1"/>
</dbReference>
<evidence type="ECO:0000256" key="2">
    <source>
        <dbReference type="ARBA" id="ARBA00022741"/>
    </source>
</evidence>
<proteinExistence type="predicted"/>
<evidence type="ECO:0000313" key="5">
    <source>
        <dbReference type="EMBL" id="TDP97516.1"/>
    </source>
</evidence>
<dbReference type="RefSeq" id="WP_133850706.1">
    <property type="nucleotide sequence ID" value="NZ_SNXZ01000003.1"/>
</dbReference>
<name>A0A4R6SEN6_LABRH</name>
<dbReference type="AlphaFoldDB" id="A0A4R6SEN6"/>
<dbReference type="GO" id="GO:0098796">
    <property type="term" value="C:membrane protein complex"/>
    <property type="evidence" value="ECO:0007669"/>
    <property type="project" value="UniProtKB-ARBA"/>
</dbReference>
<dbReference type="GO" id="GO:0005524">
    <property type="term" value="F:ATP binding"/>
    <property type="evidence" value="ECO:0007669"/>
    <property type="project" value="UniProtKB-KW"/>
</dbReference>
<protein>
    <submittedName>
        <fullName evidence="5">Putative ABC transport system ATP-binding protein</fullName>
    </submittedName>
</protein>
<dbReference type="GO" id="GO:0005886">
    <property type="term" value="C:plasma membrane"/>
    <property type="evidence" value="ECO:0007669"/>
    <property type="project" value="TreeGrafter"/>
</dbReference>
<dbReference type="GO" id="GO:0016887">
    <property type="term" value="F:ATP hydrolysis activity"/>
    <property type="evidence" value="ECO:0007669"/>
    <property type="project" value="InterPro"/>
</dbReference>
<keyword evidence="6" id="KW-1185">Reference proteome</keyword>